<protein>
    <recommendedName>
        <fullName evidence="3">Zn(2)-C6 fungal-type domain-containing protein</fullName>
    </recommendedName>
</protein>
<dbReference type="GO" id="GO:0006351">
    <property type="term" value="P:DNA-templated transcription"/>
    <property type="evidence" value="ECO:0007669"/>
    <property type="project" value="InterPro"/>
</dbReference>
<dbReference type="PANTHER" id="PTHR31644:SF2">
    <property type="entry name" value="TRANSCRIPTIONAL ACTIVATOR ARO80-RELATED"/>
    <property type="match status" value="1"/>
</dbReference>
<dbReference type="GO" id="GO:0008270">
    <property type="term" value="F:zinc ion binding"/>
    <property type="evidence" value="ECO:0007669"/>
    <property type="project" value="InterPro"/>
</dbReference>
<feature type="domain" description="Zn(2)-C6 fungal-type" evidence="3">
    <location>
        <begin position="25"/>
        <end position="61"/>
    </location>
</feature>
<sequence>MPAQRSTPSGSSTPKKTIHVRTYQACESCRAAKLRCDLGSPDAPRDPPCRRCLRTGRQCNFTKSYQRKTTSTSNASGANSLSALAETSRSANVPFQYRPSAGIPSQSFASDEHGDFKFVRGETLENPADALRILCAAAEEQDVVLGEAPRPTIEYNVGTGLWNQWVPVRDGLMTADEATALLAYFGTHINKMLPLVPLQLFQPENFPILLQESLLLAAMVCTASRYMDMGESYDPFEPRRSRIVQNKISGWIRERIGYIAMGETTSRTIGTVEALLILSEWPPRAMLLSDSNVTSEPNSHRRPANPCKVYDDLSWTMIGLATRIAQELGLHDEKAYPSEAQSEWSVHRRHRTWIFCQAADRHASVRLGRGSLIQEMPTGWWDVLGEYSRLSGDETFPFPRVQVKWKEIMLVAQFTHMIGLIQEQFYDSADITSELIRTGKFENTLHRLKPELDMAWYLKAGDLPTYDLFDHDGPAFTEDELRELRWRLDLDYIRLYSNAIAMRAAQARTRNQNDRVFQASVINSTEGPFIIEAVDAAVSLVKYGIALHKKGLLRYCPSRVFLKLVFASVFLMKAVSFGAVGQPEQDTINLQCSLIEALSTASVDDEHVPGYLAGLLRRVFPAIPTGPSRTLAGVNPSSDVLSMDPSNILSLFGFGSETFPSAERDGHLESLSGFGYDPRSIVSDIEELLAVSTNSQSDPQFPILE</sequence>
<proteinExistence type="predicted"/>
<dbReference type="PROSITE" id="PS00463">
    <property type="entry name" value="ZN2_CY6_FUNGAL_1"/>
    <property type="match status" value="1"/>
</dbReference>
<keyword evidence="2" id="KW-0539">Nucleus</keyword>
<dbReference type="RefSeq" id="XP_066086232.1">
    <property type="nucleotide sequence ID" value="XM_066230135.1"/>
</dbReference>
<dbReference type="InterPro" id="IPR007219">
    <property type="entry name" value="XnlR_reg_dom"/>
</dbReference>
<dbReference type="PROSITE" id="PS50048">
    <property type="entry name" value="ZN2_CY6_FUNGAL_2"/>
    <property type="match status" value="1"/>
</dbReference>
<dbReference type="Pfam" id="PF04082">
    <property type="entry name" value="Fungal_trans"/>
    <property type="match status" value="1"/>
</dbReference>
<dbReference type="SMART" id="SM00066">
    <property type="entry name" value="GAL4"/>
    <property type="match status" value="1"/>
</dbReference>
<keyword evidence="1" id="KW-0479">Metal-binding</keyword>
<keyword evidence="5" id="KW-1185">Reference proteome</keyword>
<dbReference type="CDD" id="cd00067">
    <property type="entry name" value="GAL4"/>
    <property type="match status" value="1"/>
</dbReference>
<dbReference type="GeneID" id="91105177"/>
<accession>A0AAX4KRU9</accession>
<dbReference type="EMBL" id="CP144090">
    <property type="protein sequence ID" value="WWD08265.1"/>
    <property type="molecule type" value="Genomic_DNA"/>
</dbReference>
<dbReference type="Proteomes" id="UP001358614">
    <property type="component" value="Chromosome 2"/>
</dbReference>
<reference evidence="4 5" key="1">
    <citation type="submission" date="2024-01" db="EMBL/GenBank/DDBJ databases">
        <title>Comparative genomics of Cryptococcus and Kwoniella reveals pathogenesis evolution and contrasting modes of karyotype evolution via chromosome fusion or intercentromeric recombination.</title>
        <authorList>
            <person name="Coelho M.A."/>
            <person name="David-Palma M."/>
            <person name="Shea T."/>
            <person name="Bowers K."/>
            <person name="McGinley-Smith S."/>
            <person name="Mohammad A.W."/>
            <person name="Gnirke A."/>
            <person name="Yurkov A.M."/>
            <person name="Nowrousian M."/>
            <person name="Sun S."/>
            <person name="Cuomo C.A."/>
            <person name="Heitman J."/>
        </authorList>
    </citation>
    <scope>NUCLEOTIDE SEQUENCE [LARGE SCALE GENOMIC DNA]</scope>
    <source>
        <strain evidence="4 5">PYCC6329</strain>
    </source>
</reference>
<dbReference type="InterPro" id="IPR001138">
    <property type="entry name" value="Zn2Cys6_DnaBD"/>
</dbReference>
<dbReference type="SMART" id="SM00906">
    <property type="entry name" value="Fungal_trans"/>
    <property type="match status" value="1"/>
</dbReference>
<dbReference type="InterPro" id="IPR052780">
    <property type="entry name" value="AAA_Catabolism_Regulators"/>
</dbReference>
<evidence type="ECO:0000259" key="3">
    <source>
        <dbReference type="PROSITE" id="PS50048"/>
    </source>
</evidence>
<dbReference type="CDD" id="cd12148">
    <property type="entry name" value="fungal_TF_MHR"/>
    <property type="match status" value="1"/>
</dbReference>
<dbReference type="GO" id="GO:0005634">
    <property type="term" value="C:nucleus"/>
    <property type="evidence" value="ECO:0007669"/>
    <property type="project" value="TreeGrafter"/>
</dbReference>
<dbReference type="AlphaFoldDB" id="A0AAX4KRU9"/>
<organism evidence="4 5">
    <name type="scientific">Kwoniella europaea PYCC6329</name>
    <dbReference type="NCBI Taxonomy" id="1423913"/>
    <lineage>
        <taxon>Eukaryota</taxon>
        <taxon>Fungi</taxon>
        <taxon>Dikarya</taxon>
        <taxon>Basidiomycota</taxon>
        <taxon>Agaricomycotina</taxon>
        <taxon>Tremellomycetes</taxon>
        <taxon>Tremellales</taxon>
        <taxon>Cryptococcaceae</taxon>
        <taxon>Kwoniella</taxon>
    </lineage>
</organism>
<evidence type="ECO:0000256" key="1">
    <source>
        <dbReference type="ARBA" id="ARBA00022723"/>
    </source>
</evidence>
<dbReference type="GO" id="GO:0000981">
    <property type="term" value="F:DNA-binding transcription factor activity, RNA polymerase II-specific"/>
    <property type="evidence" value="ECO:0007669"/>
    <property type="project" value="InterPro"/>
</dbReference>
<evidence type="ECO:0000313" key="5">
    <source>
        <dbReference type="Proteomes" id="UP001358614"/>
    </source>
</evidence>
<name>A0AAX4KRU9_9TREE</name>
<evidence type="ECO:0000256" key="2">
    <source>
        <dbReference type="ARBA" id="ARBA00023242"/>
    </source>
</evidence>
<dbReference type="GO" id="GO:0009074">
    <property type="term" value="P:aromatic amino acid family catabolic process"/>
    <property type="evidence" value="ECO:0007669"/>
    <property type="project" value="TreeGrafter"/>
</dbReference>
<dbReference type="InterPro" id="IPR036864">
    <property type="entry name" value="Zn2-C6_fun-type_DNA-bd_sf"/>
</dbReference>
<dbReference type="KEGG" id="ker:91105177"/>
<dbReference type="SUPFAM" id="SSF57701">
    <property type="entry name" value="Zn2/Cys6 DNA-binding domain"/>
    <property type="match status" value="1"/>
</dbReference>
<gene>
    <name evidence="4" type="ORF">V865_006376</name>
</gene>
<dbReference type="Gene3D" id="4.10.240.10">
    <property type="entry name" value="Zn(2)-C6 fungal-type DNA-binding domain"/>
    <property type="match status" value="1"/>
</dbReference>
<dbReference type="Pfam" id="PF00172">
    <property type="entry name" value="Zn_clus"/>
    <property type="match status" value="1"/>
</dbReference>
<evidence type="ECO:0000313" key="4">
    <source>
        <dbReference type="EMBL" id="WWD08265.1"/>
    </source>
</evidence>
<dbReference type="GO" id="GO:0003677">
    <property type="term" value="F:DNA binding"/>
    <property type="evidence" value="ECO:0007669"/>
    <property type="project" value="InterPro"/>
</dbReference>
<dbReference type="PANTHER" id="PTHR31644">
    <property type="entry name" value="TRANSCRIPTIONAL ACTIVATOR ARO80-RELATED"/>
    <property type="match status" value="1"/>
</dbReference>
<dbReference type="GO" id="GO:0045944">
    <property type="term" value="P:positive regulation of transcription by RNA polymerase II"/>
    <property type="evidence" value="ECO:0007669"/>
    <property type="project" value="TreeGrafter"/>
</dbReference>